<dbReference type="PANTHER" id="PTHR21716:SF53">
    <property type="entry name" value="PERMEASE PERM-RELATED"/>
    <property type="match status" value="1"/>
</dbReference>
<feature type="transmembrane region" description="Helical" evidence="8">
    <location>
        <begin position="235"/>
        <end position="254"/>
    </location>
</feature>
<evidence type="ECO:0000256" key="2">
    <source>
        <dbReference type="ARBA" id="ARBA00009773"/>
    </source>
</evidence>
<dbReference type="RefSeq" id="WP_149756452.1">
    <property type="nucleotide sequence ID" value="NZ_FOMS01000008.1"/>
</dbReference>
<accession>A0A1I1ZD49</accession>
<dbReference type="OrthoDB" id="9799225at2"/>
<feature type="transmembrane region" description="Helical" evidence="8">
    <location>
        <begin position="141"/>
        <end position="160"/>
    </location>
</feature>
<evidence type="ECO:0000256" key="7">
    <source>
        <dbReference type="ARBA" id="ARBA00023136"/>
    </source>
</evidence>
<evidence type="ECO:0000256" key="6">
    <source>
        <dbReference type="ARBA" id="ARBA00022989"/>
    </source>
</evidence>
<evidence type="ECO:0000256" key="3">
    <source>
        <dbReference type="ARBA" id="ARBA00022448"/>
    </source>
</evidence>
<reference evidence="9 10" key="1">
    <citation type="submission" date="2016-10" db="EMBL/GenBank/DDBJ databases">
        <authorList>
            <person name="Varghese N."/>
            <person name="Submissions S."/>
        </authorList>
    </citation>
    <scope>NUCLEOTIDE SEQUENCE [LARGE SCALE GENOMIC DNA]</scope>
    <source>
        <strain evidence="10">YIM D21,KCTC 23444,ACCC 10710</strain>
    </source>
</reference>
<feature type="transmembrane region" description="Helical" evidence="8">
    <location>
        <begin position="202"/>
        <end position="229"/>
    </location>
</feature>
<name>A0A1I1ZD49_9RHOB</name>
<sequence length="345" mass="37190">MRLSTITYGTALAIMLGWLFWMGKPLLLPVLTAIVSLYVLSAAATALSRLPLIGLLPLWALRTLVLIAFATGLFVLFFMLMANFGRVAAAVPGYEENLDRLVARGATMFGIEDEPNWAIVRDNTLGRIDVASYIAPLANQIRGFGTTLFLIVLYAAFFFAERALFADKVTIALGGMQRGKKAVDLVDRINGRISDYLLVKTLVNVVLGLISFGIMWVIGIEFAVFWAVLIGFLNYVPYFGSLIGVLFPVLLSLVQSGSFGFAGLALVTLTVAQVYVGAVLEPRLMGRTFNLSPAVVLLALAFWGALWGIAGAILAVPLTASLVIVLAEIEATRPVAVMLSARGRI</sequence>
<dbReference type="Proteomes" id="UP000325289">
    <property type="component" value="Unassembled WGS sequence"/>
</dbReference>
<organism evidence="9 10">
    <name type="scientific">Roseivivax sediminis</name>
    <dbReference type="NCBI Taxonomy" id="936889"/>
    <lineage>
        <taxon>Bacteria</taxon>
        <taxon>Pseudomonadati</taxon>
        <taxon>Pseudomonadota</taxon>
        <taxon>Alphaproteobacteria</taxon>
        <taxon>Rhodobacterales</taxon>
        <taxon>Roseobacteraceae</taxon>
        <taxon>Roseivivax</taxon>
    </lineage>
</organism>
<keyword evidence="10" id="KW-1185">Reference proteome</keyword>
<keyword evidence="4" id="KW-1003">Cell membrane</keyword>
<dbReference type="Pfam" id="PF01594">
    <property type="entry name" value="AI-2E_transport"/>
    <property type="match status" value="1"/>
</dbReference>
<evidence type="ECO:0000313" key="10">
    <source>
        <dbReference type="Proteomes" id="UP000325289"/>
    </source>
</evidence>
<protein>
    <submittedName>
        <fullName evidence="9">Predicted PurR-regulated permease PerM</fullName>
    </submittedName>
</protein>
<evidence type="ECO:0000256" key="4">
    <source>
        <dbReference type="ARBA" id="ARBA00022475"/>
    </source>
</evidence>
<evidence type="ECO:0000256" key="8">
    <source>
        <dbReference type="SAM" id="Phobius"/>
    </source>
</evidence>
<keyword evidence="3" id="KW-0813">Transport</keyword>
<feature type="transmembrane region" description="Helical" evidence="8">
    <location>
        <begin position="300"/>
        <end position="326"/>
    </location>
</feature>
<feature type="transmembrane region" description="Helical" evidence="8">
    <location>
        <begin position="59"/>
        <end position="82"/>
    </location>
</feature>
<evidence type="ECO:0000256" key="1">
    <source>
        <dbReference type="ARBA" id="ARBA00004651"/>
    </source>
</evidence>
<keyword evidence="5 8" id="KW-0812">Transmembrane</keyword>
<dbReference type="InterPro" id="IPR002549">
    <property type="entry name" value="AI-2E-like"/>
</dbReference>
<comment type="subcellular location">
    <subcellularLocation>
        <location evidence="1">Cell membrane</location>
        <topology evidence="1">Multi-pass membrane protein</topology>
    </subcellularLocation>
</comment>
<proteinExistence type="inferred from homology"/>
<dbReference type="GO" id="GO:0005886">
    <property type="term" value="C:plasma membrane"/>
    <property type="evidence" value="ECO:0007669"/>
    <property type="project" value="UniProtKB-SubCell"/>
</dbReference>
<feature type="transmembrane region" description="Helical" evidence="8">
    <location>
        <begin position="261"/>
        <end position="280"/>
    </location>
</feature>
<evidence type="ECO:0000256" key="5">
    <source>
        <dbReference type="ARBA" id="ARBA00022692"/>
    </source>
</evidence>
<feature type="transmembrane region" description="Helical" evidence="8">
    <location>
        <begin position="27"/>
        <end position="47"/>
    </location>
</feature>
<keyword evidence="6 8" id="KW-1133">Transmembrane helix</keyword>
<dbReference type="GO" id="GO:0055085">
    <property type="term" value="P:transmembrane transport"/>
    <property type="evidence" value="ECO:0007669"/>
    <property type="project" value="TreeGrafter"/>
</dbReference>
<gene>
    <name evidence="9" type="ORF">SAMN04515678_10898</name>
</gene>
<feature type="transmembrane region" description="Helical" evidence="8">
    <location>
        <begin position="5"/>
        <end position="21"/>
    </location>
</feature>
<comment type="similarity">
    <text evidence="2">Belongs to the autoinducer-2 exporter (AI-2E) (TC 2.A.86) family.</text>
</comment>
<dbReference type="EMBL" id="FOMS01000008">
    <property type="protein sequence ID" value="SFE29637.1"/>
    <property type="molecule type" value="Genomic_DNA"/>
</dbReference>
<dbReference type="AlphaFoldDB" id="A0A1I1ZD49"/>
<dbReference type="PANTHER" id="PTHR21716">
    <property type="entry name" value="TRANSMEMBRANE PROTEIN"/>
    <property type="match status" value="1"/>
</dbReference>
<evidence type="ECO:0000313" key="9">
    <source>
        <dbReference type="EMBL" id="SFE29637.1"/>
    </source>
</evidence>
<keyword evidence="7 8" id="KW-0472">Membrane</keyword>